<protein>
    <submittedName>
        <fullName evidence="3">Uncharacterized protein</fullName>
    </submittedName>
</protein>
<keyword evidence="2" id="KW-1185">Reference proteome</keyword>
<name>A0A1I7ZV23_9BILA</name>
<organism evidence="2 3">
    <name type="scientific">Steinernema glaseri</name>
    <dbReference type="NCBI Taxonomy" id="37863"/>
    <lineage>
        <taxon>Eukaryota</taxon>
        <taxon>Metazoa</taxon>
        <taxon>Ecdysozoa</taxon>
        <taxon>Nematoda</taxon>
        <taxon>Chromadorea</taxon>
        <taxon>Rhabditida</taxon>
        <taxon>Tylenchina</taxon>
        <taxon>Panagrolaimomorpha</taxon>
        <taxon>Strongyloidoidea</taxon>
        <taxon>Steinernematidae</taxon>
        <taxon>Steinernema</taxon>
    </lineage>
</organism>
<evidence type="ECO:0000313" key="2">
    <source>
        <dbReference type="Proteomes" id="UP000095287"/>
    </source>
</evidence>
<sequence length="71" mass="7622">MAPRACATTTQPLTPATGALKIQFTHACPDGSEYVIHSGQKPDAADSETQNAKHRLQVLESDSDCSESEDY</sequence>
<evidence type="ECO:0000256" key="1">
    <source>
        <dbReference type="SAM" id="MobiDB-lite"/>
    </source>
</evidence>
<dbReference type="AlphaFoldDB" id="A0A1I7ZV23"/>
<dbReference type="WBParaSite" id="L893_g29900.t1">
    <property type="protein sequence ID" value="L893_g29900.t1"/>
    <property type="gene ID" value="L893_g29900"/>
</dbReference>
<dbReference type="Proteomes" id="UP000095287">
    <property type="component" value="Unplaced"/>
</dbReference>
<reference evidence="3" key="1">
    <citation type="submission" date="2016-11" db="UniProtKB">
        <authorList>
            <consortium name="WormBaseParasite"/>
        </authorList>
    </citation>
    <scope>IDENTIFICATION</scope>
</reference>
<feature type="compositionally biased region" description="Acidic residues" evidence="1">
    <location>
        <begin position="61"/>
        <end position="71"/>
    </location>
</feature>
<evidence type="ECO:0000313" key="3">
    <source>
        <dbReference type="WBParaSite" id="L893_g29900.t1"/>
    </source>
</evidence>
<feature type="region of interest" description="Disordered" evidence="1">
    <location>
        <begin position="35"/>
        <end position="71"/>
    </location>
</feature>
<accession>A0A1I7ZV23</accession>
<proteinExistence type="predicted"/>